<organism evidence="1 2">
    <name type="scientific">Romanomermis culicivorax</name>
    <name type="common">Nematode worm</name>
    <dbReference type="NCBI Taxonomy" id="13658"/>
    <lineage>
        <taxon>Eukaryota</taxon>
        <taxon>Metazoa</taxon>
        <taxon>Ecdysozoa</taxon>
        <taxon>Nematoda</taxon>
        <taxon>Enoplea</taxon>
        <taxon>Dorylaimia</taxon>
        <taxon>Mermithida</taxon>
        <taxon>Mermithoidea</taxon>
        <taxon>Mermithidae</taxon>
        <taxon>Romanomermis</taxon>
    </lineage>
</organism>
<sequence>MPVGTDSITPILEVKEDRLCDEHGEPIRDIRAYQFSLFGRGNAMDKQLRTIQDYLESHPEDPNYVPPSKKHWDL</sequence>
<proteinExistence type="predicted"/>
<name>A0A915IV00_ROMCU</name>
<protein>
    <submittedName>
        <fullName evidence="2">Uncharacterized protein</fullName>
    </submittedName>
</protein>
<evidence type="ECO:0000313" key="2">
    <source>
        <dbReference type="WBParaSite" id="nRc.2.0.1.t17219-RA"/>
    </source>
</evidence>
<dbReference type="Proteomes" id="UP000887565">
    <property type="component" value="Unplaced"/>
</dbReference>
<dbReference type="AlphaFoldDB" id="A0A915IV00"/>
<keyword evidence="1" id="KW-1185">Reference proteome</keyword>
<reference evidence="2" key="1">
    <citation type="submission" date="2022-11" db="UniProtKB">
        <authorList>
            <consortium name="WormBaseParasite"/>
        </authorList>
    </citation>
    <scope>IDENTIFICATION</scope>
</reference>
<dbReference type="WBParaSite" id="nRc.2.0.1.t17219-RA">
    <property type="protein sequence ID" value="nRc.2.0.1.t17219-RA"/>
    <property type="gene ID" value="nRc.2.0.1.g17219"/>
</dbReference>
<accession>A0A915IV00</accession>
<evidence type="ECO:0000313" key="1">
    <source>
        <dbReference type="Proteomes" id="UP000887565"/>
    </source>
</evidence>